<evidence type="ECO:0000259" key="2">
    <source>
        <dbReference type="Pfam" id="PF03781"/>
    </source>
</evidence>
<feature type="domain" description="Sulfatase-modifying factor enzyme-like" evidence="2">
    <location>
        <begin position="49"/>
        <end position="317"/>
    </location>
</feature>
<organism evidence="3 4">
    <name type="scientific">Mucilaginibacter angelicae</name>
    <dbReference type="NCBI Taxonomy" id="869718"/>
    <lineage>
        <taxon>Bacteria</taxon>
        <taxon>Pseudomonadati</taxon>
        <taxon>Bacteroidota</taxon>
        <taxon>Sphingobacteriia</taxon>
        <taxon>Sphingobacteriales</taxon>
        <taxon>Sphingobacteriaceae</taxon>
        <taxon>Mucilaginibacter</taxon>
    </lineage>
</organism>
<dbReference type="Gene3D" id="3.90.1580.10">
    <property type="entry name" value="paralog of FGE (formylglycine-generating enzyme)"/>
    <property type="match status" value="1"/>
</dbReference>
<protein>
    <submittedName>
        <fullName evidence="3">Formylglycine-generating enzyme family protein</fullName>
    </submittedName>
</protein>
<accession>A0ABV6L5J3</accession>
<name>A0ABV6L5J3_9SPHI</name>
<evidence type="ECO:0000313" key="4">
    <source>
        <dbReference type="Proteomes" id="UP001589828"/>
    </source>
</evidence>
<dbReference type="InterPro" id="IPR042095">
    <property type="entry name" value="SUMF_sf"/>
</dbReference>
<reference evidence="3 4" key="1">
    <citation type="submission" date="2024-09" db="EMBL/GenBank/DDBJ databases">
        <authorList>
            <person name="Sun Q."/>
            <person name="Mori K."/>
        </authorList>
    </citation>
    <scope>NUCLEOTIDE SEQUENCE [LARGE SCALE GENOMIC DNA]</scope>
    <source>
        <strain evidence="3 4">NCAIM B.02415</strain>
    </source>
</reference>
<feature type="chain" id="PRO_5045101221" evidence="1">
    <location>
        <begin position="23"/>
        <end position="322"/>
    </location>
</feature>
<proteinExistence type="predicted"/>
<dbReference type="EMBL" id="JBHLTS010000021">
    <property type="protein sequence ID" value="MFC0514724.1"/>
    <property type="molecule type" value="Genomic_DNA"/>
</dbReference>
<dbReference type="PANTHER" id="PTHR23150:SF19">
    <property type="entry name" value="FORMYLGLYCINE-GENERATING ENZYME"/>
    <property type="match status" value="1"/>
</dbReference>
<keyword evidence="1" id="KW-0732">Signal</keyword>
<feature type="signal peptide" evidence="1">
    <location>
        <begin position="1"/>
        <end position="22"/>
    </location>
</feature>
<gene>
    <name evidence="3" type="ORF">ACFFGT_10965</name>
</gene>
<dbReference type="SUPFAM" id="SSF56436">
    <property type="entry name" value="C-type lectin-like"/>
    <property type="match status" value="1"/>
</dbReference>
<dbReference type="Proteomes" id="UP001589828">
    <property type="component" value="Unassembled WGS sequence"/>
</dbReference>
<dbReference type="InterPro" id="IPR016187">
    <property type="entry name" value="CTDL_fold"/>
</dbReference>
<keyword evidence="4" id="KW-1185">Reference proteome</keyword>
<dbReference type="PANTHER" id="PTHR23150">
    <property type="entry name" value="SULFATASE MODIFYING FACTOR 1, 2"/>
    <property type="match status" value="1"/>
</dbReference>
<evidence type="ECO:0000313" key="3">
    <source>
        <dbReference type="EMBL" id="MFC0514724.1"/>
    </source>
</evidence>
<evidence type="ECO:0000256" key="1">
    <source>
        <dbReference type="SAM" id="SignalP"/>
    </source>
</evidence>
<dbReference type="Pfam" id="PF03781">
    <property type="entry name" value="FGE-sulfatase"/>
    <property type="match status" value="1"/>
</dbReference>
<sequence length="322" mass="35643">MKPLLISLLFSPLFFGSGNPSAQQNTSAKGPIAGKAWGLPLNKTVVLPMSWIPAGTFVMGSPETEAGRKPDESPQTTVTLTKGYWIGNTEVTIGEWNAVTGMNVRDKVNKLLKDTTMYDFMGKKMLIRDFMHFDKNDPDKVLANENDELPMYFVNWNEAMQFCKKLTSQERAAHRLPAGYEYTLPTEAQWEYACRAGSTGATYYGATDTLAWYGGNSFKGYKGKGFGNPVTGSRNVAGKLPNKWGMYDMLGNLWEWCYDWYGPYPGGKVTDPVGPASGIYRVNRGGSFGSGINDERSANRATNPPNEDSAWRGFRIVLSPIK</sequence>
<comment type="caution">
    <text evidence="3">The sequence shown here is derived from an EMBL/GenBank/DDBJ whole genome shotgun (WGS) entry which is preliminary data.</text>
</comment>
<dbReference type="RefSeq" id="WP_377022567.1">
    <property type="nucleotide sequence ID" value="NZ_JBHLTS010000021.1"/>
</dbReference>
<dbReference type="InterPro" id="IPR005532">
    <property type="entry name" value="SUMF_dom"/>
</dbReference>
<dbReference type="InterPro" id="IPR051043">
    <property type="entry name" value="Sulfatase_Mod_Factor_Kinase"/>
</dbReference>